<dbReference type="Proteomes" id="UP000584867">
    <property type="component" value="Unassembled WGS sequence"/>
</dbReference>
<dbReference type="CDD" id="cd18692">
    <property type="entry name" value="PIN_VapC-like"/>
    <property type="match status" value="1"/>
</dbReference>
<name>A0A7W7ZRR4_9BACT</name>
<sequence>MTATSHFTVDTNILIYSVDRSDPAKQFIADKVIRALYAKRAKLPLQCLSEFYRATTRKRILSPIEATEFVQDALIFTDSVSATSEDLSEAMRLHQTGEFQFFDALLITTAVRASCTTLFSEDLQNGRTLGSLAIHNPFIMNETELNALIG</sequence>
<gene>
    <name evidence="2" type="ORF">HDF15_003245</name>
</gene>
<comment type="caution">
    <text evidence="2">The sequence shown here is derived from an EMBL/GenBank/DDBJ whole genome shotgun (WGS) entry which is preliminary data.</text>
</comment>
<dbReference type="EMBL" id="JACHIO010000013">
    <property type="protein sequence ID" value="MBB5064883.1"/>
    <property type="molecule type" value="Genomic_DNA"/>
</dbReference>
<reference evidence="2 3" key="1">
    <citation type="submission" date="2020-08" db="EMBL/GenBank/DDBJ databases">
        <title>Genomic Encyclopedia of Type Strains, Phase IV (KMG-V): Genome sequencing to study the core and pangenomes of soil and plant-associated prokaryotes.</title>
        <authorList>
            <person name="Whitman W."/>
        </authorList>
    </citation>
    <scope>NUCLEOTIDE SEQUENCE [LARGE SCALE GENOMIC DNA]</scope>
    <source>
        <strain evidence="2 3">X5P3</strain>
    </source>
</reference>
<dbReference type="SUPFAM" id="SSF88723">
    <property type="entry name" value="PIN domain-like"/>
    <property type="match status" value="1"/>
</dbReference>
<dbReference type="AlphaFoldDB" id="A0A7W7ZRR4"/>
<evidence type="ECO:0000313" key="2">
    <source>
        <dbReference type="EMBL" id="MBB5064883.1"/>
    </source>
</evidence>
<evidence type="ECO:0000313" key="3">
    <source>
        <dbReference type="Proteomes" id="UP000584867"/>
    </source>
</evidence>
<dbReference type="InterPro" id="IPR002716">
    <property type="entry name" value="PIN_dom"/>
</dbReference>
<dbReference type="InterPro" id="IPR029060">
    <property type="entry name" value="PIN-like_dom_sf"/>
</dbReference>
<proteinExistence type="predicted"/>
<dbReference type="Gene3D" id="3.40.50.1010">
    <property type="entry name" value="5'-nuclease"/>
    <property type="match status" value="1"/>
</dbReference>
<dbReference type="Pfam" id="PF01850">
    <property type="entry name" value="PIN"/>
    <property type="match status" value="1"/>
</dbReference>
<feature type="domain" description="PIN" evidence="1">
    <location>
        <begin position="9"/>
        <end position="122"/>
    </location>
</feature>
<protein>
    <submittedName>
        <fullName evidence="2">Putative nucleic acid-binding protein</fullName>
    </submittedName>
</protein>
<organism evidence="2 3">
    <name type="scientific">Granulicella mallensis</name>
    <dbReference type="NCBI Taxonomy" id="940614"/>
    <lineage>
        <taxon>Bacteria</taxon>
        <taxon>Pseudomonadati</taxon>
        <taxon>Acidobacteriota</taxon>
        <taxon>Terriglobia</taxon>
        <taxon>Terriglobales</taxon>
        <taxon>Acidobacteriaceae</taxon>
        <taxon>Granulicella</taxon>
    </lineage>
</organism>
<dbReference type="RefSeq" id="WP_184257145.1">
    <property type="nucleotide sequence ID" value="NZ_JACHIO010000013.1"/>
</dbReference>
<evidence type="ECO:0000259" key="1">
    <source>
        <dbReference type="Pfam" id="PF01850"/>
    </source>
</evidence>
<accession>A0A7W7ZRR4</accession>